<dbReference type="PANTHER" id="PTHR33223">
    <property type="entry name" value="CCHC-TYPE DOMAIN-CONTAINING PROTEIN"/>
    <property type="match status" value="1"/>
</dbReference>
<name>A0AAF0ZIW0_SOLVR</name>
<dbReference type="AlphaFoldDB" id="A0AAF0ZIW0"/>
<accession>A0AAF0ZIW0</accession>
<proteinExistence type="predicted"/>
<organism evidence="1 2">
    <name type="scientific">Solanum verrucosum</name>
    <dbReference type="NCBI Taxonomy" id="315347"/>
    <lineage>
        <taxon>Eukaryota</taxon>
        <taxon>Viridiplantae</taxon>
        <taxon>Streptophyta</taxon>
        <taxon>Embryophyta</taxon>
        <taxon>Tracheophyta</taxon>
        <taxon>Spermatophyta</taxon>
        <taxon>Magnoliopsida</taxon>
        <taxon>eudicotyledons</taxon>
        <taxon>Gunneridae</taxon>
        <taxon>Pentapetalae</taxon>
        <taxon>asterids</taxon>
        <taxon>lamiids</taxon>
        <taxon>Solanales</taxon>
        <taxon>Solanaceae</taxon>
        <taxon>Solanoideae</taxon>
        <taxon>Solaneae</taxon>
        <taxon>Solanum</taxon>
    </lineage>
</organism>
<sequence length="356" mass="40645">MEAFVNKLSLKDDVGDLNNANEAQLGSVGVIRLPPIVGYVALHVTSTKLQLLQAKGVFGGLDHENPHDHIQNFVDVCSPFSLKNILQESVRLQLFPFSLMGGSNQVVSESTEELHCVLGRNYRCILHKILPPSKMVNLSNNIRNFKRVDGEPIHETWLRFQKLLLQCLTHGLSGNVILQYFYQSLDSVNKGVADHLSQEGIMLQPFQVASSLLDEMTKTNQAWVLARAIYNMGGNQVWNTLNEEERRVYNQDCTEQNHLWKREDNHEEYHMQSSDSPRSKCSSGNLRVEELLSRILEKIQGSDDMHREMKADFLSLNNKVNSHADAIKQLECQMSQLSTQLEHKLFEKRVDEYTRS</sequence>
<gene>
    <name evidence="1" type="ORF">MTR67_034591</name>
</gene>
<reference evidence="1" key="1">
    <citation type="submission" date="2023-08" db="EMBL/GenBank/DDBJ databases">
        <title>A de novo genome assembly of Solanum verrucosum Schlechtendal, a Mexican diploid species geographically isolated from the other diploid A-genome species in potato relatives.</title>
        <authorList>
            <person name="Hosaka K."/>
        </authorList>
    </citation>
    <scope>NUCLEOTIDE SEQUENCE</scope>
    <source>
        <tissue evidence="1">Young leaves</tissue>
    </source>
</reference>
<keyword evidence="2" id="KW-1185">Reference proteome</keyword>
<evidence type="ECO:0000313" key="1">
    <source>
        <dbReference type="EMBL" id="WMV41206.1"/>
    </source>
</evidence>
<dbReference type="EMBL" id="CP133619">
    <property type="protein sequence ID" value="WMV41206.1"/>
    <property type="molecule type" value="Genomic_DNA"/>
</dbReference>
<protein>
    <submittedName>
        <fullName evidence="1">Uncharacterized protein</fullName>
    </submittedName>
</protein>
<dbReference type="Proteomes" id="UP001234989">
    <property type="component" value="Chromosome 8"/>
</dbReference>
<evidence type="ECO:0000313" key="2">
    <source>
        <dbReference type="Proteomes" id="UP001234989"/>
    </source>
</evidence>
<dbReference type="PANTHER" id="PTHR33223:SF11">
    <property type="entry name" value="ELEMENT PROTEIN, PUTATIVE-RELATED"/>
    <property type="match status" value="1"/>
</dbReference>